<dbReference type="InterPro" id="IPR059155">
    <property type="entry name" value="GLOD4_dom"/>
</dbReference>
<feature type="domain" description="VOC" evidence="1">
    <location>
        <begin position="5"/>
        <end position="136"/>
    </location>
</feature>
<dbReference type="Pfam" id="PF21701">
    <property type="entry name" value="GLOD4_C"/>
    <property type="match status" value="2"/>
</dbReference>
<dbReference type="PANTHER" id="PTHR46466:SF1">
    <property type="entry name" value="GLYOXALASE DOMAIN-CONTAINING PROTEIN 4"/>
    <property type="match status" value="1"/>
</dbReference>
<name>A0A834JIV6_VESGE</name>
<dbReference type="AlphaFoldDB" id="A0A834JIV6"/>
<dbReference type="Pfam" id="PF21207">
    <property type="entry name" value="GLOD4_N"/>
    <property type="match status" value="1"/>
</dbReference>
<dbReference type="InterPro" id="IPR043193">
    <property type="entry name" value="GLOD4"/>
</dbReference>
<evidence type="ECO:0000259" key="1">
    <source>
        <dbReference type="PROSITE" id="PS51819"/>
    </source>
</evidence>
<gene>
    <name evidence="2" type="ORF">HZH68_013413</name>
</gene>
<reference evidence="2" key="1">
    <citation type="journal article" date="2020" name="G3 (Bethesda)">
        <title>High-Quality Assemblies for Three Invasive Social Wasps from the &lt;i&gt;Vespula&lt;/i&gt; Genus.</title>
        <authorList>
            <person name="Harrop T.W.R."/>
            <person name="Guhlin J."/>
            <person name="McLaughlin G.M."/>
            <person name="Permina E."/>
            <person name="Stockwell P."/>
            <person name="Gilligan J."/>
            <person name="Le Lec M.F."/>
            <person name="Gruber M.A.M."/>
            <person name="Quinn O."/>
            <person name="Lovegrove M."/>
            <person name="Duncan E.J."/>
            <person name="Remnant E.J."/>
            <person name="Van Eeckhoven J."/>
            <person name="Graham B."/>
            <person name="Knapp R.A."/>
            <person name="Langford K.W."/>
            <person name="Kronenberg Z."/>
            <person name="Press M.O."/>
            <person name="Eacker S.M."/>
            <person name="Wilson-Rankin E.E."/>
            <person name="Purcell J."/>
            <person name="Lester P.J."/>
            <person name="Dearden P.K."/>
        </authorList>
    </citation>
    <scope>NUCLEOTIDE SEQUENCE</scope>
    <source>
        <strain evidence="2">Linc-1</strain>
    </source>
</reference>
<protein>
    <recommendedName>
        <fullName evidence="1">VOC domain-containing protein</fullName>
    </recommendedName>
</protein>
<accession>A0A834JIV6</accession>
<dbReference type="PANTHER" id="PTHR46466">
    <property type="entry name" value="GLYOXALASE DOMAIN-CONTAINING PROTEIN 4"/>
    <property type="match status" value="1"/>
</dbReference>
<dbReference type="SUPFAM" id="SSF54593">
    <property type="entry name" value="Glyoxalase/Bleomycin resistance protein/Dihydroxybiphenyl dioxygenase"/>
    <property type="match status" value="2"/>
</dbReference>
<organism evidence="2 3">
    <name type="scientific">Vespula germanica</name>
    <name type="common">German yellow jacket</name>
    <name type="synonym">Paravespula germanica</name>
    <dbReference type="NCBI Taxonomy" id="30212"/>
    <lineage>
        <taxon>Eukaryota</taxon>
        <taxon>Metazoa</taxon>
        <taxon>Ecdysozoa</taxon>
        <taxon>Arthropoda</taxon>
        <taxon>Hexapoda</taxon>
        <taxon>Insecta</taxon>
        <taxon>Pterygota</taxon>
        <taxon>Neoptera</taxon>
        <taxon>Endopterygota</taxon>
        <taxon>Hymenoptera</taxon>
        <taxon>Apocrita</taxon>
        <taxon>Aculeata</taxon>
        <taxon>Vespoidea</taxon>
        <taxon>Vespidae</taxon>
        <taxon>Vespinae</taxon>
        <taxon>Vespula</taxon>
    </lineage>
</organism>
<proteinExistence type="predicted"/>
<dbReference type="InterPro" id="IPR037523">
    <property type="entry name" value="VOC_core"/>
</dbReference>
<dbReference type="InterPro" id="IPR029068">
    <property type="entry name" value="Glyas_Bleomycin-R_OHBP_Dase"/>
</dbReference>
<dbReference type="Gene3D" id="3.10.180.10">
    <property type="entry name" value="2,3-Dihydroxybiphenyl 1,2-Dioxygenase, domain 1"/>
    <property type="match status" value="3"/>
</dbReference>
<keyword evidence="3" id="KW-1185">Reference proteome</keyword>
<evidence type="ECO:0000313" key="3">
    <source>
        <dbReference type="Proteomes" id="UP000617340"/>
    </source>
</evidence>
<dbReference type="PROSITE" id="PS51819">
    <property type="entry name" value="VOC"/>
    <property type="match status" value="1"/>
</dbReference>
<sequence>MIPARALHFVFKIAERKETMTFYREILGMKVLRHEEFADGYEATCNGKTMIGYGPEDNHFVVELTYNYGISEYKSGNDFLGITISSKEAIDRAKSNGWPLEEENGKFVLQAPSGYKYYIINELQPEDKDPVQKVTLSSTNVDHAKAYGRIAFSVPLVEQPLIQKKIKENGNKILTDLITLNIPGKASVRVIILADPDDHEICFVDDEGFRKLSVPDYPMRKAFGKILRNAAICSRVLAAYKIPTYHKYFRPRSHRVEVAACGDPRTNGDSTLESTIRDAFPLRELQASQQTGDSSAGLNLASANTHARAGRHARECFTYHSRTEAWRHTFPAYNKNYMQRGSINFRVNIPRTNVDHAKAYGRIAFSVPLAEQPLIQKKIKENGNKILTDLITLDTPGKASVRVIILADPDDHEICFVDDEGFRKLSIPDYPSEKILDRYIAK</sequence>
<evidence type="ECO:0000313" key="2">
    <source>
        <dbReference type="EMBL" id="KAF7386281.1"/>
    </source>
</evidence>
<comment type="caution">
    <text evidence="2">The sequence shown here is derived from an EMBL/GenBank/DDBJ whole genome shotgun (WGS) entry which is preliminary data.</text>
</comment>
<dbReference type="Proteomes" id="UP000617340">
    <property type="component" value="Unassembled WGS sequence"/>
</dbReference>
<dbReference type="EMBL" id="JACSDZ010000015">
    <property type="protein sequence ID" value="KAF7386281.1"/>
    <property type="molecule type" value="Genomic_DNA"/>
</dbReference>